<organism evidence="1 2">
    <name type="scientific">Phocoenobacter skyensis</name>
    <dbReference type="NCBI Taxonomy" id="97481"/>
    <lineage>
        <taxon>Bacteria</taxon>
        <taxon>Pseudomonadati</taxon>
        <taxon>Pseudomonadota</taxon>
        <taxon>Gammaproteobacteria</taxon>
        <taxon>Pasteurellales</taxon>
        <taxon>Pasteurellaceae</taxon>
        <taxon>Phocoenobacter</taxon>
    </lineage>
</organism>
<dbReference type="Proteomes" id="UP001236239">
    <property type="component" value="Unassembled WGS sequence"/>
</dbReference>
<dbReference type="AlphaFoldDB" id="A0AAJ6P1G6"/>
<dbReference type="EMBL" id="JASAYQ010000021">
    <property type="protein sequence ID" value="MDP8173659.1"/>
    <property type="molecule type" value="Genomic_DNA"/>
</dbReference>
<proteinExistence type="predicted"/>
<sequence length="113" mass="13935">MQSTQRVKKQNRRNNLKSNQPRIIEKVKICPLIHIYPKITLGKREWQIEYSTIRQRYQLFKNNKLYKEFFHTDHALMEILRYEKGWQGDEVPAKHKYFFNQLQQKFGIKYQGF</sequence>
<name>A0AAJ6P1G6_9PAST</name>
<protein>
    <submittedName>
        <fullName evidence="1">Uncharacterized protein</fullName>
    </submittedName>
</protein>
<gene>
    <name evidence="1" type="ORF">QJU93_09860</name>
</gene>
<comment type="caution">
    <text evidence="1">The sequence shown here is derived from an EMBL/GenBank/DDBJ whole genome shotgun (WGS) entry which is preliminary data.</text>
</comment>
<evidence type="ECO:0000313" key="1">
    <source>
        <dbReference type="EMBL" id="MDP8173659.1"/>
    </source>
</evidence>
<reference evidence="1" key="1">
    <citation type="journal article" date="2023" name="Front. Microbiol.">
        <title>Phylogeography and host specificity of Pasteurellaceae pathogenic to sea-farmed fish in the north-east Atlantic.</title>
        <authorList>
            <person name="Gulla S."/>
            <person name="Colquhoun D.J."/>
            <person name="Olsen A.B."/>
            <person name="Spilsberg B."/>
            <person name="Lagesen K."/>
            <person name="Aakesson C.P."/>
            <person name="Strom S."/>
            <person name="Manji F."/>
            <person name="Birkbeck T.H."/>
            <person name="Nilsen H.K."/>
        </authorList>
    </citation>
    <scope>NUCLEOTIDE SEQUENCE</scope>
    <source>
        <strain evidence="1">TW16_20</strain>
    </source>
</reference>
<dbReference type="RefSeq" id="WP_306384671.1">
    <property type="nucleotide sequence ID" value="NZ_JASAYN010000001.1"/>
</dbReference>
<evidence type="ECO:0000313" key="2">
    <source>
        <dbReference type="Proteomes" id="UP001236239"/>
    </source>
</evidence>
<accession>A0AAJ6P1G6</accession>